<dbReference type="EMBL" id="CATOUU010000799">
    <property type="protein sequence ID" value="CAI9949494.1"/>
    <property type="molecule type" value="Genomic_DNA"/>
</dbReference>
<evidence type="ECO:0000313" key="1">
    <source>
        <dbReference type="EMBL" id="CAI9949494.1"/>
    </source>
</evidence>
<comment type="caution">
    <text evidence="1">The sequence shown here is derived from an EMBL/GenBank/DDBJ whole genome shotgun (WGS) entry which is preliminary data.</text>
</comment>
<keyword evidence="3" id="KW-1185">Reference proteome</keyword>
<accession>A0AA86UBV3</accession>
<evidence type="ECO:0000313" key="3">
    <source>
        <dbReference type="Proteomes" id="UP001642409"/>
    </source>
</evidence>
<organism evidence="1">
    <name type="scientific">Hexamita inflata</name>
    <dbReference type="NCBI Taxonomy" id="28002"/>
    <lineage>
        <taxon>Eukaryota</taxon>
        <taxon>Metamonada</taxon>
        <taxon>Diplomonadida</taxon>
        <taxon>Hexamitidae</taxon>
        <taxon>Hexamitinae</taxon>
        <taxon>Hexamita</taxon>
    </lineage>
</organism>
<protein>
    <submittedName>
        <fullName evidence="2">Hypothetical_protein</fullName>
    </submittedName>
</protein>
<dbReference type="AlphaFoldDB" id="A0AA86UBV3"/>
<evidence type="ECO:0000313" key="2">
    <source>
        <dbReference type="EMBL" id="CAL6093226.1"/>
    </source>
</evidence>
<proteinExistence type="predicted"/>
<gene>
    <name evidence="1" type="ORF">HINF_LOCUS37139</name>
    <name evidence="2" type="ORF">HINF_LOCUS66848</name>
</gene>
<dbReference type="EMBL" id="CAXDID020000455">
    <property type="protein sequence ID" value="CAL6093226.1"/>
    <property type="molecule type" value="Genomic_DNA"/>
</dbReference>
<reference evidence="1" key="1">
    <citation type="submission" date="2023-06" db="EMBL/GenBank/DDBJ databases">
        <authorList>
            <person name="Kurt Z."/>
        </authorList>
    </citation>
    <scope>NUCLEOTIDE SEQUENCE</scope>
</reference>
<reference evidence="2 3" key="2">
    <citation type="submission" date="2024-07" db="EMBL/GenBank/DDBJ databases">
        <authorList>
            <person name="Akdeniz Z."/>
        </authorList>
    </citation>
    <scope>NUCLEOTIDE SEQUENCE [LARGE SCALE GENOMIC DNA]</scope>
</reference>
<sequence>MNQMEGYLSYRNQITVFIQPYRDHIEKFDLISGNAFFRGLYKQTAMVSITEKVTVSIMYCSIHLERQTSNYQIQKVKFSSISIFRIYYYDYMAFRHPPNSQVSKMRPKPGMSLSHSSLTISFQKLRNQIKQRKFNYRYNYLHIYQGSSPKPPFIIQNNQMLNCQQSVREICSALTEKNVITEYKQLLIADTKFHDQDKDININSCENRALIMR</sequence>
<dbReference type="Proteomes" id="UP001642409">
    <property type="component" value="Unassembled WGS sequence"/>
</dbReference>
<name>A0AA86UBV3_9EUKA</name>